<sequence length="280" mass="31173">MARKLGSELLRHRDRAGLTQPQAAAALSATAAKVAKMERGWVPFRDPDVIALCKLYEVDDPKTVDGLLRIAKLDRERRKAKGWWKQSLDAGSLAEYIAMEDVATRVRTWQLSLVPGLLQTADYARSLAVSDDVWEDPDDIERIVSVRMKRQERLHDETPLLLHAVVWEAALRQQIGGPGVMRAQLDHLRTMLELPNVHVQVLPFRAGGHPCITGPFNIISFADDQALDVVHVDSIASTVWVESVAEGATHCAFFDRTARLSLAPHDSAKLIETIGREMHG</sequence>
<dbReference type="InterPro" id="IPR043917">
    <property type="entry name" value="DUF5753"/>
</dbReference>
<dbReference type="SUPFAM" id="SSF47413">
    <property type="entry name" value="lambda repressor-like DNA-binding domains"/>
    <property type="match status" value="1"/>
</dbReference>
<protein>
    <submittedName>
        <fullName evidence="2">XRE family transcriptional regulator</fullName>
    </submittedName>
</protein>
<keyword evidence="3" id="KW-1185">Reference proteome</keyword>
<feature type="domain" description="DUF5753" evidence="1">
    <location>
        <begin position="94"/>
        <end position="272"/>
    </location>
</feature>
<dbReference type="GO" id="GO:0003677">
    <property type="term" value="F:DNA binding"/>
    <property type="evidence" value="ECO:0007669"/>
    <property type="project" value="InterPro"/>
</dbReference>
<gene>
    <name evidence="2" type="ORF">DY218_06680</name>
</gene>
<dbReference type="InterPro" id="IPR010982">
    <property type="entry name" value="Lambda_DNA-bd_dom_sf"/>
</dbReference>
<dbReference type="Pfam" id="PF19054">
    <property type="entry name" value="DUF5753"/>
    <property type="match status" value="1"/>
</dbReference>
<evidence type="ECO:0000259" key="1">
    <source>
        <dbReference type="Pfam" id="PF19054"/>
    </source>
</evidence>
<dbReference type="Proteomes" id="UP000263094">
    <property type="component" value="Unassembled WGS sequence"/>
</dbReference>
<evidence type="ECO:0000313" key="3">
    <source>
        <dbReference type="Proteomes" id="UP000263094"/>
    </source>
</evidence>
<dbReference type="Gene3D" id="1.10.260.40">
    <property type="entry name" value="lambda repressor-like DNA-binding domains"/>
    <property type="match status" value="1"/>
</dbReference>
<organism evidence="2 3">
    <name type="scientific">Streptomyces triticagri</name>
    <dbReference type="NCBI Taxonomy" id="2293568"/>
    <lineage>
        <taxon>Bacteria</taxon>
        <taxon>Bacillati</taxon>
        <taxon>Actinomycetota</taxon>
        <taxon>Actinomycetes</taxon>
        <taxon>Kitasatosporales</taxon>
        <taxon>Streptomycetaceae</taxon>
        <taxon>Streptomyces</taxon>
    </lineage>
</organism>
<dbReference type="AlphaFoldDB" id="A0A372MA92"/>
<dbReference type="EMBL" id="QUAK01000028">
    <property type="protein sequence ID" value="RFU87510.1"/>
    <property type="molecule type" value="Genomic_DNA"/>
</dbReference>
<accession>A0A372MA92</accession>
<dbReference type="Pfam" id="PF13560">
    <property type="entry name" value="HTH_31"/>
    <property type="match status" value="1"/>
</dbReference>
<comment type="caution">
    <text evidence="2">The sequence shown here is derived from an EMBL/GenBank/DDBJ whole genome shotgun (WGS) entry which is preliminary data.</text>
</comment>
<evidence type="ECO:0000313" key="2">
    <source>
        <dbReference type="EMBL" id="RFU87510.1"/>
    </source>
</evidence>
<dbReference type="OrthoDB" id="5172945at2"/>
<proteinExistence type="predicted"/>
<name>A0A372MA92_9ACTN</name>
<reference evidence="2 3" key="1">
    <citation type="submission" date="2018-08" db="EMBL/GenBank/DDBJ databases">
        <title>Isolation, diversity and antifungal activity of Actinobacteria from wheat.</title>
        <authorList>
            <person name="Han C."/>
        </authorList>
    </citation>
    <scope>NUCLEOTIDE SEQUENCE [LARGE SCALE GENOMIC DNA]</scope>
    <source>
        <strain evidence="2 3">NEAU-YY421</strain>
    </source>
</reference>